<evidence type="ECO:0000256" key="3">
    <source>
        <dbReference type="ARBA" id="ARBA00022729"/>
    </source>
</evidence>
<evidence type="ECO:0000313" key="6">
    <source>
        <dbReference type="Proteomes" id="UP000248918"/>
    </source>
</evidence>
<accession>A0A329CNV5</accession>
<organism evidence="5 6">
    <name type="scientific">Paraburkholderia bryophila</name>
    <dbReference type="NCBI Taxonomy" id="420952"/>
    <lineage>
        <taxon>Bacteria</taxon>
        <taxon>Pseudomonadati</taxon>
        <taxon>Pseudomonadota</taxon>
        <taxon>Betaproteobacteria</taxon>
        <taxon>Burkholderiales</taxon>
        <taxon>Burkholderiaceae</taxon>
        <taxon>Paraburkholderia</taxon>
    </lineage>
</organism>
<protein>
    <submittedName>
        <fullName evidence="5">Monosaccharide ABC transporter substrate-binding protein (CUT2 family)</fullName>
    </submittedName>
</protein>
<dbReference type="Pfam" id="PF13407">
    <property type="entry name" value="Peripla_BP_4"/>
    <property type="match status" value="1"/>
</dbReference>
<dbReference type="EMBL" id="QLTK01000005">
    <property type="protein sequence ID" value="RAS35381.1"/>
    <property type="molecule type" value="Genomic_DNA"/>
</dbReference>
<reference evidence="5 6" key="1">
    <citation type="submission" date="2018-06" db="EMBL/GenBank/DDBJ databases">
        <title>Genomic Encyclopedia of Type Strains, Phase III (KMG-III): the genomes of soil and plant-associated and newly described type strains.</title>
        <authorList>
            <person name="Whitman W."/>
        </authorList>
    </citation>
    <scope>NUCLEOTIDE SEQUENCE [LARGE SCALE GENOMIC DNA]</scope>
    <source>
        <strain evidence="5 6">LMG 23644</strain>
    </source>
</reference>
<dbReference type="AlphaFoldDB" id="A0A329CNV5"/>
<dbReference type="STRING" id="1169143.GCA_000383275_03809"/>
<comment type="caution">
    <text evidence="5">The sequence shown here is derived from an EMBL/GenBank/DDBJ whole genome shotgun (WGS) entry which is preliminary data.</text>
</comment>
<evidence type="ECO:0000256" key="1">
    <source>
        <dbReference type="ARBA" id="ARBA00004196"/>
    </source>
</evidence>
<comment type="subcellular location">
    <subcellularLocation>
        <location evidence="1">Cell envelope</location>
    </subcellularLocation>
</comment>
<dbReference type="SUPFAM" id="SSF53822">
    <property type="entry name" value="Periplasmic binding protein-like I"/>
    <property type="match status" value="1"/>
</dbReference>
<dbReference type="Gene3D" id="3.40.50.2300">
    <property type="match status" value="2"/>
</dbReference>
<dbReference type="PANTHER" id="PTHR46847:SF1">
    <property type="entry name" value="D-ALLOSE-BINDING PERIPLASMIC PROTEIN-RELATED"/>
    <property type="match status" value="1"/>
</dbReference>
<dbReference type="Proteomes" id="UP000248918">
    <property type="component" value="Unassembled WGS sequence"/>
</dbReference>
<dbReference type="InterPro" id="IPR028082">
    <property type="entry name" value="Peripla_BP_I"/>
</dbReference>
<keyword evidence="3" id="KW-0732">Signal</keyword>
<dbReference type="PROSITE" id="PS51318">
    <property type="entry name" value="TAT"/>
    <property type="match status" value="1"/>
</dbReference>
<evidence type="ECO:0000256" key="2">
    <source>
        <dbReference type="ARBA" id="ARBA00007639"/>
    </source>
</evidence>
<feature type="domain" description="Periplasmic binding protein" evidence="4">
    <location>
        <begin position="54"/>
        <end position="314"/>
    </location>
</feature>
<gene>
    <name evidence="5" type="ORF">BX591_105100</name>
</gene>
<dbReference type="GO" id="GO:0030313">
    <property type="term" value="C:cell envelope"/>
    <property type="evidence" value="ECO:0007669"/>
    <property type="project" value="UniProtKB-SubCell"/>
</dbReference>
<proteinExistence type="inferred from homology"/>
<evidence type="ECO:0000259" key="4">
    <source>
        <dbReference type="Pfam" id="PF13407"/>
    </source>
</evidence>
<dbReference type="PANTHER" id="PTHR46847">
    <property type="entry name" value="D-ALLOSE-BINDING PERIPLASMIC PROTEIN-RELATED"/>
    <property type="match status" value="1"/>
</dbReference>
<comment type="similarity">
    <text evidence="2">Belongs to the bacterial solute-binding protein 2 family.</text>
</comment>
<dbReference type="InterPro" id="IPR006311">
    <property type="entry name" value="TAT_signal"/>
</dbReference>
<name>A0A329CNV5_9BURK</name>
<evidence type="ECO:0000313" key="5">
    <source>
        <dbReference type="EMBL" id="RAS35381.1"/>
    </source>
</evidence>
<dbReference type="GO" id="GO:0030246">
    <property type="term" value="F:carbohydrate binding"/>
    <property type="evidence" value="ECO:0007669"/>
    <property type="project" value="UniProtKB-ARBA"/>
</dbReference>
<dbReference type="InterPro" id="IPR025997">
    <property type="entry name" value="SBP_2_dom"/>
</dbReference>
<sequence>MTHKTARRKSCWAMPQENPSLGMRRRVLFGGALAAAGLAISPAVQALQGGKLKIGLVLKSLADPFTVAMQNAAQNYQQHYASQFGLTVRGTASEGDTAVQIRMVEDMIRAKMDAIVIAPTDSKALTPVIARGIKAGIIVITIDNPLDDASQDAAGISVPFVGPNNRKGALQVGKVLAGRLKAGDQVGIIEGIAADRNAQQRTAGGREAMSAAGIEVVAVQSGNWDYGKGRDAAAAMLGEHPQLRGLLCGNDNMAMGAVDAVRDAGRTGGVSITGYNDIEAIRPLIADGRVLATIDQFADRQAVFGLDVALKAVTEQRREGDLSKVIETPLQLVTAPVR</sequence>